<dbReference type="Proteomes" id="UP000632289">
    <property type="component" value="Unassembled WGS sequence"/>
</dbReference>
<feature type="domain" description="VOC" evidence="1">
    <location>
        <begin position="1"/>
        <end position="108"/>
    </location>
</feature>
<evidence type="ECO:0000313" key="3">
    <source>
        <dbReference type="Proteomes" id="UP000632289"/>
    </source>
</evidence>
<protein>
    <submittedName>
        <fullName evidence="2">VOC family protein</fullName>
    </submittedName>
</protein>
<feature type="domain" description="VOC" evidence="1">
    <location>
        <begin position="122"/>
        <end position="243"/>
    </location>
</feature>
<dbReference type="InterPro" id="IPR041581">
    <property type="entry name" value="Glyoxalase_6"/>
</dbReference>
<keyword evidence="3" id="KW-1185">Reference proteome</keyword>
<dbReference type="SUPFAM" id="SSF54593">
    <property type="entry name" value="Glyoxalase/Bleomycin resistance protein/Dihydroxybiphenyl dioxygenase"/>
    <property type="match status" value="2"/>
</dbReference>
<accession>A0A927EZD2</accession>
<dbReference type="PROSITE" id="PS51819">
    <property type="entry name" value="VOC"/>
    <property type="match status" value="2"/>
</dbReference>
<dbReference type="InterPro" id="IPR037523">
    <property type="entry name" value="VOC_core"/>
</dbReference>
<evidence type="ECO:0000259" key="1">
    <source>
        <dbReference type="PROSITE" id="PS51819"/>
    </source>
</evidence>
<dbReference type="InterPro" id="IPR029068">
    <property type="entry name" value="Glyas_Bleomycin-R_OHBP_Dase"/>
</dbReference>
<proteinExistence type="predicted"/>
<dbReference type="Pfam" id="PF18029">
    <property type="entry name" value="Glyoxalase_6"/>
    <property type="match status" value="1"/>
</dbReference>
<sequence>MTHDLDAAMRFYQSALGWTYRPGFRDQEQGYQLALADGRPVAGLGMTAQTRTFAPAWTAYFQAQSVNEVAGRIQERGGTVAVGPLPFGTGRVLWAADRQDARFGVWEGDPVPGWRMRHRAGAPARLQLVTGDAFAAAMFYGGVFAWDTREPERVSVRFESDHVVLCVDGHHVADLWGGAVEEAPDPTVRPQWHVYFCVDDVDDVAARTEAAGGSVVQAPELSHFGRVAGLRDPEGSLFHVTSEHT</sequence>
<gene>
    <name evidence="2" type="ORF">IF129_12710</name>
</gene>
<dbReference type="AlphaFoldDB" id="A0A927EZD2"/>
<dbReference type="PANTHER" id="PTHR33993:SF10">
    <property type="entry name" value="CONSERVED PROTEIN"/>
    <property type="match status" value="1"/>
</dbReference>
<name>A0A927EZD2_9ACTN</name>
<dbReference type="Gene3D" id="3.10.180.10">
    <property type="entry name" value="2,3-Dihydroxybiphenyl 1,2-Dioxygenase, domain 1"/>
    <property type="match status" value="2"/>
</dbReference>
<evidence type="ECO:0000313" key="2">
    <source>
        <dbReference type="EMBL" id="MBD3932411.1"/>
    </source>
</evidence>
<dbReference type="EMBL" id="JACXYU010000005">
    <property type="protein sequence ID" value="MBD3932411.1"/>
    <property type="molecule type" value="Genomic_DNA"/>
</dbReference>
<organism evidence="2 3">
    <name type="scientific">Streptomyces chumphonensis</name>
    <dbReference type="NCBI Taxonomy" id="1214925"/>
    <lineage>
        <taxon>Bacteria</taxon>
        <taxon>Bacillati</taxon>
        <taxon>Actinomycetota</taxon>
        <taxon>Actinomycetes</taxon>
        <taxon>Kitasatosporales</taxon>
        <taxon>Streptomycetaceae</taxon>
        <taxon>Streptomyces</taxon>
    </lineage>
</organism>
<reference evidence="2" key="1">
    <citation type="submission" date="2020-09" db="EMBL/GenBank/DDBJ databases">
        <title>Secondary metabolite and genome analysis of marine Streptomyces chumphonensis KK1-2T.</title>
        <authorList>
            <person name="Phongsopitanun W."/>
            <person name="Kanchanasin P."/>
            <person name="Pittayakhajonwut P."/>
            <person name="Suwanborirux K."/>
            <person name="Tanasupawat S."/>
        </authorList>
    </citation>
    <scope>NUCLEOTIDE SEQUENCE</scope>
    <source>
        <strain evidence="2">KK1-2</strain>
    </source>
</reference>
<dbReference type="InterPro" id="IPR052164">
    <property type="entry name" value="Anthracycline_SecMetBiosynth"/>
</dbReference>
<dbReference type="PANTHER" id="PTHR33993">
    <property type="entry name" value="GLYOXALASE-RELATED"/>
    <property type="match status" value="1"/>
</dbReference>
<comment type="caution">
    <text evidence="2">The sequence shown here is derived from an EMBL/GenBank/DDBJ whole genome shotgun (WGS) entry which is preliminary data.</text>
</comment>